<comment type="caution">
    <text evidence="11">The sequence shown here is derived from an EMBL/GenBank/DDBJ whole genome shotgun (WGS) entry which is preliminary data.</text>
</comment>
<evidence type="ECO:0000256" key="8">
    <source>
        <dbReference type="SAM" id="MobiDB-lite"/>
    </source>
</evidence>
<proteinExistence type="inferred from homology"/>
<name>A0ABR2J1V3_9EUKA</name>
<accession>A0ABR2J1V3</accession>
<feature type="transmembrane region" description="Helical" evidence="9">
    <location>
        <begin position="445"/>
        <end position="469"/>
    </location>
</feature>
<feature type="transmembrane region" description="Helical" evidence="9">
    <location>
        <begin position="270"/>
        <end position="294"/>
    </location>
</feature>
<evidence type="ECO:0000313" key="12">
    <source>
        <dbReference type="Proteomes" id="UP001470230"/>
    </source>
</evidence>
<feature type="compositionally biased region" description="Acidic residues" evidence="8">
    <location>
        <begin position="1"/>
        <end position="10"/>
    </location>
</feature>
<dbReference type="PANTHER" id="PTHR22950">
    <property type="entry name" value="AMINO ACID TRANSPORTER"/>
    <property type="match status" value="1"/>
</dbReference>
<feature type="transmembrane region" description="Helical" evidence="9">
    <location>
        <begin position="230"/>
        <end position="249"/>
    </location>
</feature>
<evidence type="ECO:0000256" key="3">
    <source>
        <dbReference type="ARBA" id="ARBA00022448"/>
    </source>
</evidence>
<evidence type="ECO:0000256" key="1">
    <source>
        <dbReference type="ARBA" id="ARBA00004141"/>
    </source>
</evidence>
<protein>
    <recommendedName>
        <fullName evidence="10">Amino acid transporter transmembrane domain-containing protein</fullName>
    </recommendedName>
</protein>
<keyword evidence="12" id="KW-1185">Reference proteome</keyword>
<feature type="domain" description="Amino acid transporter transmembrane" evidence="10">
    <location>
        <begin position="38"/>
        <end position="503"/>
    </location>
</feature>
<keyword evidence="6 9" id="KW-1133">Transmembrane helix</keyword>
<keyword evidence="5" id="KW-0029">Amino-acid transport</keyword>
<dbReference type="InterPro" id="IPR013057">
    <property type="entry name" value="AA_transpt_TM"/>
</dbReference>
<keyword evidence="3" id="KW-0813">Transport</keyword>
<evidence type="ECO:0000256" key="5">
    <source>
        <dbReference type="ARBA" id="ARBA00022970"/>
    </source>
</evidence>
<evidence type="ECO:0000256" key="4">
    <source>
        <dbReference type="ARBA" id="ARBA00022692"/>
    </source>
</evidence>
<feature type="transmembrane region" description="Helical" evidence="9">
    <location>
        <begin position="188"/>
        <end position="210"/>
    </location>
</feature>
<feature type="transmembrane region" description="Helical" evidence="9">
    <location>
        <begin position="60"/>
        <end position="84"/>
    </location>
</feature>
<dbReference type="Pfam" id="PF01490">
    <property type="entry name" value="Aa_trans"/>
    <property type="match status" value="1"/>
</dbReference>
<comment type="similarity">
    <text evidence="2">Belongs to the amino acid/polyamine transporter 2 family.</text>
</comment>
<dbReference type="PANTHER" id="PTHR22950:SF458">
    <property type="entry name" value="SODIUM-COUPLED NEUTRAL AMINO ACID TRANSPORTER 11-RELATED"/>
    <property type="match status" value="1"/>
</dbReference>
<evidence type="ECO:0000256" key="6">
    <source>
        <dbReference type="ARBA" id="ARBA00022989"/>
    </source>
</evidence>
<evidence type="ECO:0000256" key="7">
    <source>
        <dbReference type="ARBA" id="ARBA00023136"/>
    </source>
</evidence>
<evidence type="ECO:0000256" key="2">
    <source>
        <dbReference type="ARBA" id="ARBA00008066"/>
    </source>
</evidence>
<comment type="subcellular location">
    <subcellularLocation>
        <location evidence="1">Membrane</location>
        <topology evidence="1">Multi-pass membrane protein</topology>
    </subcellularLocation>
</comment>
<keyword evidence="4 9" id="KW-0812">Transmembrane</keyword>
<evidence type="ECO:0000256" key="9">
    <source>
        <dbReference type="SAM" id="Phobius"/>
    </source>
</evidence>
<keyword evidence="7 9" id="KW-0472">Membrane</keyword>
<gene>
    <name evidence="11" type="ORF">M9Y10_007552</name>
</gene>
<feature type="transmembrane region" description="Helical" evidence="9">
    <location>
        <begin position="105"/>
        <end position="128"/>
    </location>
</feature>
<feature type="transmembrane region" description="Helical" evidence="9">
    <location>
        <begin position="481"/>
        <end position="507"/>
    </location>
</feature>
<dbReference type="Proteomes" id="UP001470230">
    <property type="component" value="Unassembled WGS sequence"/>
</dbReference>
<feature type="transmembrane region" description="Helical" evidence="9">
    <location>
        <begin position="418"/>
        <end position="439"/>
    </location>
</feature>
<feature type="region of interest" description="Disordered" evidence="8">
    <location>
        <begin position="350"/>
        <end position="372"/>
    </location>
</feature>
<dbReference type="EMBL" id="JAPFFF010000013">
    <property type="protein sequence ID" value="KAK8871809.1"/>
    <property type="molecule type" value="Genomic_DNA"/>
</dbReference>
<evidence type="ECO:0000313" key="11">
    <source>
        <dbReference type="EMBL" id="KAK8871809.1"/>
    </source>
</evidence>
<feature type="compositionally biased region" description="Basic and acidic residues" evidence="8">
    <location>
        <begin position="354"/>
        <end position="367"/>
    </location>
</feature>
<feature type="region of interest" description="Disordered" evidence="8">
    <location>
        <begin position="1"/>
        <end position="24"/>
    </location>
</feature>
<reference evidence="11 12" key="1">
    <citation type="submission" date="2024-04" db="EMBL/GenBank/DDBJ databases">
        <title>Tritrichomonas musculus Genome.</title>
        <authorList>
            <person name="Alves-Ferreira E."/>
            <person name="Grigg M."/>
            <person name="Lorenzi H."/>
            <person name="Galac M."/>
        </authorList>
    </citation>
    <scope>NUCLEOTIDE SEQUENCE [LARGE SCALE GENOMIC DNA]</scope>
    <source>
        <strain evidence="11 12">EAF2021</strain>
    </source>
</reference>
<sequence>MENIQDEVSNEDQNQTYSANPNQPIKSVGEFGPLVAGLILNQQLGATILASPGIFVDSGIILSIILSVVMCLISYYCTIGIIEIDVHDPTRTKLSDHYKHYLKNFGRYCYDLFNILLLWPVLIGYIVLLGDLLIPCLELLDVTVSSKAGRGVIIVLCSTIILFITVTYRKAVPDMRKYNRPDIFSKFISIETFLTCCWFLLVLFIKSSIYIHKHHAIEPTCKVIKADIKLFNSISIYSLCYALPSVFLTKIQLYKINVDDDHELIKRRKLVTLGGIFLVFLFMTVPALMGYLFLGESTNGNVLNNFSNGDAMIVIMRIAYTVSVTGSYVFISDTVNEMFLDLFKCDGNSNDDDNNNRENESSEKKELPNISEEGEEVYRLPELDVIQSGINYGDQNEPENDENEEIRNLEKDTKCQRVAKTVSAFIISTILPVILATIFPQVKPVLGIAGSLGGCMVDFTLPSALYFIYRKKTNSSTLVQQILCIICFIFGFVSAVIATWQAVIGVIDSFK</sequence>
<feature type="transmembrane region" description="Helical" evidence="9">
    <location>
        <begin position="148"/>
        <end position="168"/>
    </location>
</feature>
<evidence type="ECO:0000259" key="10">
    <source>
        <dbReference type="Pfam" id="PF01490"/>
    </source>
</evidence>
<organism evidence="11 12">
    <name type="scientific">Tritrichomonas musculus</name>
    <dbReference type="NCBI Taxonomy" id="1915356"/>
    <lineage>
        <taxon>Eukaryota</taxon>
        <taxon>Metamonada</taxon>
        <taxon>Parabasalia</taxon>
        <taxon>Tritrichomonadida</taxon>
        <taxon>Tritrichomonadidae</taxon>
        <taxon>Tritrichomonas</taxon>
    </lineage>
</organism>
<feature type="compositionally biased region" description="Polar residues" evidence="8">
    <location>
        <begin position="11"/>
        <end position="24"/>
    </location>
</feature>
<feature type="transmembrane region" description="Helical" evidence="9">
    <location>
        <begin position="314"/>
        <end position="331"/>
    </location>
</feature>